<accession>A0A7W9T489</accession>
<dbReference type="PANTHER" id="PTHR37326:SF2">
    <property type="entry name" value="SUCCINYLGLUTAMATE DESUCCINYLASE_ASPARTOACYLASE FAMILY PROTEIN"/>
    <property type="match status" value="1"/>
</dbReference>
<dbReference type="Proteomes" id="UP000532746">
    <property type="component" value="Unassembled WGS sequence"/>
</dbReference>
<dbReference type="Pfam" id="PF24827">
    <property type="entry name" value="AstE_AspA_cat"/>
    <property type="match status" value="1"/>
</dbReference>
<dbReference type="SUPFAM" id="SSF53187">
    <property type="entry name" value="Zn-dependent exopeptidases"/>
    <property type="match status" value="1"/>
</dbReference>
<keyword evidence="3" id="KW-0378">Hydrolase</keyword>
<keyword evidence="2" id="KW-0479">Metal-binding</keyword>
<evidence type="ECO:0000256" key="1">
    <source>
        <dbReference type="ARBA" id="ARBA00001947"/>
    </source>
</evidence>
<evidence type="ECO:0000259" key="6">
    <source>
        <dbReference type="Pfam" id="PF24827"/>
    </source>
</evidence>
<dbReference type="InterPro" id="IPR055438">
    <property type="entry name" value="AstE_AspA_cat"/>
</dbReference>
<protein>
    <recommendedName>
        <fullName evidence="6">Succinylglutamate desuccinylase/Aspartoacylase catalytic domain-containing protein</fullName>
    </recommendedName>
</protein>
<feature type="compositionally biased region" description="Basic and acidic residues" evidence="5">
    <location>
        <begin position="335"/>
        <end position="344"/>
    </location>
</feature>
<organism evidence="7 8">
    <name type="scientific">Hymenobacter luteus</name>
    <dbReference type="NCBI Taxonomy" id="1411122"/>
    <lineage>
        <taxon>Bacteria</taxon>
        <taxon>Pseudomonadati</taxon>
        <taxon>Bacteroidota</taxon>
        <taxon>Cytophagia</taxon>
        <taxon>Cytophagales</taxon>
        <taxon>Hymenobacteraceae</taxon>
        <taxon>Hymenobacter</taxon>
    </lineage>
</organism>
<dbReference type="GO" id="GO:0046872">
    <property type="term" value="F:metal ion binding"/>
    <property type="evidence" value="ECO:0007669"/>
    <property type="project" value="UniProtKB-KW"/>
</dbReference>
<evidence type="ECO:0000313" key="8">
    <source>
        <dbReference type="Proteomes" id="UP000532746"/>
    </source>
</evidence>
<dbReference type="RefSeq" id="WP_246399062.1">
    <property type="nucleotide sequence ID" value="NZ_JACHGG010000005.1"/>
</dbReference>
<dbReference type="GO" id="GO:0016788">
    <property type="term" value="F:hydrolase activity, acting on ester bonds"/>
    <property type="evidence" value="ECO:0007669"/>
    <property type="project" value="InterPro"/>
</dbReference>
<keyword evidence="4" id="KW-0862">Zinc</keyword>
<name>A0A7W9T489_9BACT</name>
<feature type="compositionally biased region" description="Acidic residues" evidence="5">
    <location>
        <begin position="345"/>
        <end position="355"/>
    </location>
</feature>
<feature type="region of interest" description="Disordered" evidence="5">
    <location>
        <begin position="328"/>
        <end position="362"/>
    </location>
</feature>
<proteinExistence type="predicted"/>
<dbReference type="AlphaFoldDB" id="A0A7W9T489"/>
<dbReference type="InterPro" id="IPR053138">
    <property type="entry name" value="N-alpha-Ac-DABA_deacetylase"/>
</dbReference>
<evidence type="ECO:0000256" key="3">
    <source>
        <dbReference type="ARBA" id="ARBA00022801"/>
    </source>
</evidence>
<reference evidence="7 8" key="1">
    <citation type="submission" date="2020-08" db="EMBL/GenBank/DDBJ databases">
        <title>Genomic Encyclopedia of Type Strains, Phase IV (KMG-IV): sequencing the most valuable type-strain genomes for metagenomic binning, comparative biology and taxonomic classification.</title>
        <authorList>
            <person name="Goeker M."/>
        </authorList>
    </citation>
    <scope>NUCLEOTIDE SEQUENCE [LARGE SCALE GENOMIC DNA]</scope>
    <source>
        <strain evidence="7 8">DSM 26718</strain>
    </source>
</reference>
<dbReference type="CDD" id="cd06251">
    <property type="entry name" value="M14_ASTE_ASPA-like"/>
    <property type="match status" value="1"/>
</dbReference>
<comment type="caution">
    <text evidence="7">The sequence shown here is derived from an EMBL/GenBank/DDBJ whole genome shotgun (WGS) entry which is preliminary data.</text>
</comment>
<feature type="domain" description="Succinylglutamate desuccinylase/Aspartoacylase catalytic" evidence="6">
    <location>
        <begin position="52"/>
        <end position="233"/>
    </location>
</feature>
<dbReference type="PANTHER" id="PTHR37326">
    <property type="entry name" value="BLL3975 PROTEIN"/>
    <property type="match status" value="1"/>
</dbReference>
<dbReference type="GO" id="GO:0016811">
    <property type="term" value="F:hydrolase activity, acting on carbon-nitrogen (but not peptide) bonds, in linear amides"/>
    <property type="evidence" value="ECO:0007669"/>
    <property type="project" value="InterPro"/>
</dbReference>
<dbReference type="EMBL" id="JACHGG010000005">
    <property type="protein sequence ID" value="MBB6060494.1"/>
    <property type="molecule type" value="Genomic_DNA"/>
</dbReference>
<evidence type="ECO:0000256" key="2">
    <source>
        <dbReference type="ARBA" id="ARBA00022723"/>
    </source>
</evidence>
<dbReference type="InterPro" id="IPR043795">
    <property type="entry name" value="N-alpha-Ac-DABA-like"/>
</dbReference>
<sequence length="362" mass="39669">MSTESVCSPPDLCLNGLVIKPGEQVLTRLVISRLPSGTVIDIPVHVYRALEPGPTVLLMAGLHGDEVNGIETIRRMVRRQMLQPLRGTILAIPILNIYGFLNFSREVPDGKDVNRSFPGNPRGSLASRVAHRFMREIMPLIDYGIDFHTGGAARANIPQIRCLLHQDAETDALAEAFGAPFTLHAGLRPGSLRETAMQQGRRIIVYETGESLRLDEQGIDLGIAGTFRVLHHLGMMPEAPAPAYPSVVCMRSTWLRAKYAGLFRSLVHLGQYIEKGQVFGTVADPYGENSVRLESPVAGYIIGLNHMPVVNQGDALVHVGRTDAAPARADLAAPFEEKPMRPLESETEEDEEAGEEQMRDGE</sequence>
<dbReference type="PIRSF" id="PIRSF039012">
    <property type="entry name" value="ASP"/>
    <property type="match status" value="1"/>
</dbReference>
<gene>
    <name evidence="7" type="ORF">HNQ93_003368</name>
</gene>
<evidence type="ECO:0000256" key="5">
    <source>
        <dbReference type="SAM" id="MobiDB-lite"/>
    </source>
</evidence>
<evidence type="ECO:0000256" key="4">
    <source>
        <dbReference type="ARBA" id="ARBA00022833"/>
    </source>
</evidence>
<evidence type="ECO:0000313" key="7">
    <source>
        <dbReference type="EMBL" id="MBB6060494.1"/>
    </source>
</evidence>
<dbReference type="Gene3D" id="3.40.630.10">
    <property type="entry name" value="Zn peptidases"/>
    <property type="match status" value="1"/>
</dbReference>
<keyword evidence="8" id="KW-1185">Reference proteome</keyword>
<comment type="cofactor">
    <cofactor evidence="1">
        <name>Zn(2+)</name>
        <dbReference type="ChEBI" id="CHEBI:29105"/>
    </cofactor>
</comment>